<evidence type="ECO:0000256" key="1">
    <source>
        <dbReference type="SAM" id="Phobius"/>
    </source>
</evidence>
<sequence>MIVTFLDKLWIQAGLQREELRRERGRGVVYAILGVAVLGSTFLAADLVLNMSGRFS</sequence>
<proteinExistence type="predicted"/>
<dbReference type="RefSeq" id="WP_173197775.1">
    <property type="nucleotide sequence ID" value="NZ_JABFCX010000002.1"/>
</dbReference>
<protein>
    <submittedName>
        <fullName evidence="2">Uncharacterized protein</fullName>
    </submittedName>
</protein>
<comment type="caution">
    <text evidence="2">The sequence shown here is derived from an EMBL/GenBank/DDBJ whole genome shotgun (WGS) entry which is preliminary data.</text>
</comment>
<keyword evidence="1" id="KW-0472">Membrane</keyword>
<dbReference type="AlphaFoldDB" id="A0A7Y3W4N2"/>
<reference evidence="2 3" key="1">
    <citation type="submission" date="2020-05" db="EMBL/GenBank/DDBJ databases">
        <title>Parvularcula mediterraneae sp. nov., isolated from polypropylene straw from shallow seawater of the seashore of Laganas in Zakynthos island, Greece.</title>
        <authorList>
            <person name="Szabo I."/>
            <person name="Al-Omari J."/>
            <person name="Rado J."/>
            <person name="Szerdahelyi G.S."/>
        </authorList>
    </citation>
    <scope>NUCLEOTIDE SEQUENCE [LARGE SCALE GENOMIC DNA]</scope>
    <source>
        <strain evidence="2 3">ZS-1/3</strain>
    </source>
</reference>
<gene>
    <name evidence="2" type="ORF">HK107_06310</name>
</gene>
<evidence type="ECO:0000313" key="3">
    <source>
        <dbReference type="Proteomes" id="UP000536835"/>
    </source>
</evidence>
<organism evidence="2 3">
    <name type="scientific">Parvularcula mediterranea</name>
    <dbReference type="NCBI Taxonomy" id="2732508"/>
    <lineage>
        <taxon>Bacteria</taxon>
        <taxon>Pseudomonadati</taxon>
        <taxon>Pseudomonadota</taxon>
        <taxon>Alphaproteobacteria</taxon>
        <taxon>Parvularculales</taxon>
        <taxon>Parvularculaceae</taxon>
        <taxon>Parvularcula</taxon>
    </lineage>
</organism>
<name>A0A7Y3W4N2_9PROT</name>
<keyword evidence="1" id="KW-1133">Transmembrane helix</keyword>
<dbReference type="Proteomes" id="UP000536835">
    <property type="component" value="Unassembled WGS sequence"/>
</dbReference>
<feature type="transmembrane region" description="Helical" evidence="1">
    <location>
        <begin position="27"/>
        <end position="49"/>
    </location>
</feature>
<accession>A0A7Y3W4N2</accession>
<evidence type="ECO:0000313" key="2">
    <source>
        <dbReference type="EMBL" id="NNU15935.1"/>
    </source>
</evidence>
<dbReference type="EMBL" id="JABFCX010000002">
    <property type="protein sequence ID" value="NNU15935.1"/>
    <property type="molecule type" value="Genomic_DNA"/>
</dbReference>
<keyword evidence="1" id="KW-0812">Transmembrane</keyword>
<keyword evidence="3" id="KW-1185">Reference proteome</keyword>